<dbReference type="OrthoDB" id="198735at2759"/>
<keyword evidence="2" id="KW-0408">Iron</keyword>
<evidence type="ECO:0000259" key="5">
    <source>
        <dbReference type="Pfam" id="PF05726"/>
    </source>
</evidence>
<feature type="binding site" evidence="2">
    <location>
        <position position="122"/>
    </location>
    <ligand>
        <name>Fe cation</name>
        <dbReference type="ChEBI" id="CHEBI:24875"/>
    </ligand>
</feature>
<dbReference type="PANTHER" id="PTHR13903">
    <property type="entry name" value="PIRIN-RELATED"/>
    <property type="match status" value="1"/>
</dbReference>
<evidence type="ECO:0000313" key="6">
    <source>
        <dbReference type="EMBL" id="GHJ83694.1"/>
    </source>
</evidence>
<reference evidence="6" key="1">
    <citation type="submission" date="2020-07" db="EMBL/GenBank/DDBJ databases">
        <title>Draft Genome Sequence of a Deep-Sea Yeast, Naganishia (Cryptococcus) liquefaciens strain N6.</title>
        <authorList>
            <person name="Han Y.W."/>
            <person name="Kajitani R."/>
            <person name="Morimoto H."/>
            <person name="Parhat M."/>
            <person name="Tsubouchi H."/>
            <person name="Bakenova O."/>
            <person name="Ogata M."/>
            <person name="Argunhan B."/>
            <person name="Aoki R."/>
            <person name="Kajiwara S."/>
            <person name="Itoh T."/>
            <person name="Iwasaki H."/>
        </authorList>
    </citation>
    <scope>NUCLEOTIDE SEQUENCE</scope>
    <source>
        <strain evidence="6">N6</strain>
    </source>
</reference>
<keyword evidence="7" id="KW-1185">Reference proteome</keyword>
<feature type="domain" description="Pirin N-terminal" evidence="4">
    <location>
        <begin position="46"/>
        <end position="142"/>
    </location>
</feature>
<feature type="binding site" evidence="2">
    <location>
        <position position="80"/>
    </location>
    <ligand>
        <name>Fe cation</name>
        <dbReference type="ChEBI" id="CHEBI:24875"/>
    </ligand>
</feature>
<feature type="binding site" evidence="2">
    <location>
        <position position="78"/>
    </location>
    <ligand>
        <name>Fe cation</name>
        <dbReference type="ChEBI" id="CHEBI:24875"/>
    </ligand>
</feature>
<comment type="similarity">
    <text evidence="1 3">Belongs to the pirin family.</text>
</comment>
<feature type="domain" description="Pirin C-terminal" evidence="5">
    <location>
        <begin position="196"/>
        <end position="303"/>
    </location>
</feature>
<dbReference type="PIRSF" id="PIRSF006232">
    <property type="entry name" value="Pirin"/>
    <property type="match status" value="1"/>
</dbReference>
<evidence type="ECO:0008006" key="8">
    <source>
        <dbReference type="Google" id="ProtNLM"/>
    </source>
</evidence>
<dbReference type="InterPro" id="IPR014710">
    <property type="entry name" value="RmlC-like_jellyroll"/>
</dbReference>
<comment type="caution">
    <text evidence="6">The sequence shown here is derived from an EMBL/GenBank/DDBJ whole genome shotgun (WGS) entry which is preliminary data.</text>
</comment>
<dbReference type="InterPro" id="IPR012093">
    <property type="entry name" value="Pirin"/>
</dbReference>
<dbReference type="PANTHER" id="PTHR13903:SF8">
    <property type="entry name" value="PIRIN"/>
    <property type="match status" value="1"/>
</dbReference>
<gene>
    <name evidence="6" type="ORF">NliqN6_0096</name>
</gene>
<evidence type="ECO:0000256" key="1">
    <source>
        <dbReference type="ARBA" id="ARBA00008416"/>
    </source>
</evidence>
<sequence>MQICSRAISTFTTPILFRRTMPTQTSRKVTKSVFAIEQKEGAGAVVRRSIGSPALRNLTPFLMLDHFIIRKGAGFPDHPHRGQSTVTYMLEGKVQHEDFAGHTGTIGPGDLQWMVAGKGIMHAEMPLHEEGRPDPQGLQLWIDLPAKDKGIEPLYQEMSSSEITTVRPSPDVEISVISGESHGEKGVVRPVGGCWYLDFKLKSKGAKVFQPLPKGWTSFIYLLSGALTVGGQSEVQNAFHTLVLSADDGEDGVWLEAAEDGLTRGVLIAGEPLKQHVVQYGPFVTTSVDEARQAVMDFQNAQNGFERAKHWRSEIGKPLTNRMVR</sequence>
<dbReference type="Proteomes" id="UP000620104">
    <property type="component" value="Unassembled WGS sequence"/>
</dbReference>
<evidence type="ECO:0000259" key="4">
    <source>
        <dbReference type="Pfam" id="PF02678"/>
    </source>
</evidence>
<proteinExistence type="inferred from homology"/>
<dbReference type="Pfam" id="PF05726">
    <property type="entry name" value="Pirin_C"/>
    <property type="match status" value="1"/>
</dbReference>
<dbReference type="InterPro" id="IPR008778">
    <property type="entry name" value="Pirin_C_dom"/>
</dbReference>
<evidence type="ECO:0000256" key="2">
    <source>
        <dbReference type="PIRSR" id="PIRSR006232-1"/>
    </source>
</evidence>
<dbReference type="InterPro" id="IPR011051">
    <property type="entry name" value="RmlC_Cupin_sf"/>
</dbReference>
<dbReference type="AlphaFoldDB" id="A0A8H3YBW4"/>
<dbReference type="Pfam" id="PF02678">
    <property type="entry name" value="Pirin"/>
    <property type="match status" value="1"/>
</dbReference>
<protein>
    <recommendedName>
        <fullName evidence="8">Pirin family protein</fullName>
    </recommendedName>
</protein>
<dbReference type="CDD" id="cd02909">
    <property type="entry name" value="cupin_pirin_N"/>
    <property type="match status" value="1"/>
</dbReference>
<organism evidence="6 7">
    <name type="scientific">Naganishia liquefaciens</name>
    <dbReference type="NCBI Taxonomy" id="104408"/>
    <lineage>
        <taxon>Eukaryota</taxon>
        <taxon>Fungi</taxon>
        <taxon>Dikarya</taxon>
        <taxon>Basidiomycota</taxon>
        <taxon>Agaricomycotina</taxon>
        <taxon>Tremellomycetes</taxon>
        <taxon>Filobasidiales</taxon>
        <taxon>Filobasidiaceae</taxon>
        <taxon>Naganishia</taxon>
    </lineage>
</organism>
<dbReference type="SUPFAM" id="SSF51182">
    <property type="entry name" value="RmlC-like cupins"/>
    <property type="match status" value="1"/>
</dbReference>
<dbReference type="GO" id="GO:0046872">
    <property type="term" value="F:metal ion binding"/>
    <property type="evidence" value="ECO:0007669"/>
    <property type="project" value="UniProtKB-KW"/>
</dbReference>
<dbReference type="EMBL" id="BLZA01000002">
    <property type="protein sequence ID" value="GHJ83694.1"/>
    <property type="molecule type" value="Genomic_DNA"/>
</dbReference>
<feature type="binding site" evidence="2">
    <location>
        <position position="124"/>
    </location>
    <ligand>
        <name>Fe cation</name>
        <dbReference type="ChEBI" id="CHEBI:24875"/>
    </ligand>
</feature>
<evidence type="ECO:0000313" key="7">
    <source>
        <dbReference type="Proteomes" id="UP000620104"/>
    </source>
</evidence>
<dbReference type="CDD" id="cd02247">
    <property type="entry name" value="cupin_pirin_C"/>
    <property type="match status" value="1"/>
</dbReference>
<dbReference type="Gene3D" id="2.60.120.10">
    <property type="entry name" value="Jelly Rolls"/>
    <property type="match status" value="2"/>
</dbReference>
<comment type="cofactor">
    <cofactor evidence="2">
        <name>Fe cation</name>
        <dbReference type="ChEBI" id="CHEBI:24875"/>
    </cofactor>
    <text evidence="2">Binds 1 Fe cation per subunit.</text>
</comment>
<dbReference type="InterPro" id="IPR003829">
    <property type="entry name" value="Pirin_N_dom"/>
</dbReference>
<name>A0A8H3YBW4_9TREE</name>
<accession>A0A8H3YBW4</accession>
<evidence type="ECO:0000256" key="3">
    <source>
        <dbReference type="RuleBase" id="RU003457"/>
    </source>
</evidence>
<keyword evidence="2" id="KW-0479">Metal-binding</keyword>